<name>A0A9E7K411_9LILI</name>
<proteinExistence type="predicted"/>
<evidence type="ECO:0000313" key="8">
    <source>
        <dbReference type="EMBL" id="URE03981.1"/>
    </source>
</evidence>
<reference evidence="8" key="1">
    <citation type="submission" date="2022-05" db="EMBL/GenBank/DDBJ databases">
        <title>The Musa troglodytarum L. genome provides insights into the mechanism of non-climacteric behaviour and enrichment of carotenoids.</title>
        <authorList>
            <person name="Wang J."/>
        </authorList>
    </citation>
    <scope>NUCLEOTIDE SEQUENCE</scope>
    <source>
        <tissue evidence="8">Leaf</tissue>
    </source>
</reference>
<dbReference type="PANTHER" id="PTHR31282">
    <property type="entry name" value="WRKY TRANSCRIPTION FACTOR 21-RELATED"/>
    <property type="match status" value="1"/>
</dbReference>
<dbReference type="AlphaFoldDB" id="A0A9E7K411"/>
<evidence type="ECO:0000256" key="3">
    <source>
        <dbReference type="ARBA" id="ARBA00023125"/>
    </source>
</evidence>
<keyword evidence="9" id="KW-1185">Reference proteome</keyword>
<feature type="compositionally biased region" description="Low complexity" evidence="6">
    <location>
        <begin position="294"/>
        <end position="308"/>
    </location>
</feature>
<dbReference type="Gene3D" id="2.20.25.80">
    <property type="entry name" value="WRKY domain"/>
    <property type="match status" value="1"/>
</dbReference>
<organism evidence="8 9">
    <name type="scientific">Musa troglodytarum</name>
    <name type="common">fe'i banana</name>
    <dbReference type="NCBI Taxonomy" id="320322"/>
    <lineage>
        <taxon>Eukaryota</taxon>
        <taxon>Viridiplantae</taxon>
        <taxon>Streptophyta</taxon>
        <taxon>Embryophyta</taxon>
        <taxon>Tracheophyta</taxon>
        <taxon>Spermatophyta</taxon>
        <taxon>Magnoliopsida</taxon>
        <taxon>Liliopsida</taxon>
        <taxon>Zingiberales</taxon>
        <taxon>Musaceae</taxon>
        <taxon>Musa</taxon>
    </lineage>
</organism>
<feature type="region of interest" description="Disordered" evidence="6">
    <location>
        <begin position="274"/>
        <end position="315"/>
    </location>
</feature>
<evidence type="ECO:0000256" key="5">
    <source>
        <dbReference type="ARBA" id="ARBA00023242"/>
    </source>
</evidence>
<dbReference type="GO" id="GO:0003700">
    <property type="term" value="F:DNA-binding transcription factor activity"/>
    <property type="evidence" value="ECO:0007669"/>
    <property type="project" value="InterPro"/>
</dbReference>
<dbReference type="EMBL" id="CP097507">
    <property type="protein sequence ID" value="URE03981.1"/>
    <property type="molecule type" value="Genomic_DNA"/>
</dbReference>
<evidence type="ECO:0000256" key="4">
    <source>
        <dbReference type="ARBA" id="ARBA00023163"/>
    </source>
</evidence>
<keyword evidence="4" id="KW-0804">Transcription</keyword>
<keyword evidence="5" id="KW-0539">Nucleus</keyword>
<feature type="domain" description="WRKY" evidence="7">
    <location>
        <begin position="195"/>
        <end position="254"/>
    </location>
</feature>
<comment type="subcellular location">
    <subcellularLocation>
        <location evidence="1">Nucleus</location>
    </subcellularLocation>
</comment>
<accession>A0A9E7K411</accession>
<evidence type="ECO:0000256" key="6">
    <source>
        <dbReference type="SAM" id="MobiDB-lite"/>
    </source>
</evidence>
<dbReference type="Proteomes" id="UP001055439">
    <property type="component" value="Chromosome 5"/>
</dbReference>
<dbReference type="PROSITE" id="PS50811">
    <property type="entry name" value="WRKY"/>
    <property type="match status" value="1"/>
</dbReference>
<dbReference type="Pfam" id="PF03106">
    <property type="entry name" value="WRKY"/>
    <property type="match status" value="1"/>
</dbReference>
<feature type="non-terminal residue" evidence="8">
    <location>
        <position position="435"/>
    </location>
</feature>
<dbReference type="GO" id="GO:0043565">
    <property type="term" value="F:sequence-specific DNA binding"/>
    <property type="evidence" value="ECO:0007669"/>
    <property type="project" value="InterPro"/>
</dbReference>
<keyword evidence="3" id="KW-0238">DNA-binding</keyword>
<dbReference type="SUPFAM" id="SSF118290">
    <property type="entry name" value="WRKY DNA-binding domain"/>
    <property type="match status" value="1"/>
</dbReference>
<keyword evidence="2" id="KW-0805">Transcription regulation</keyword>
<dbReference type="GO" id="GO:0005634">
    <property type="term" value="C:nucleus"/>
    <property type="evidence" value="ECO:0007669"/>
    <property type="project" value="UniProtKB-SubCell"/>
</dbReference>
<dbReference type="InterPro" id="IPR036576">
    <property type="entry name" value="WRKY_dom_sf"/>
</dbReference>
<dbReference type="InterPro" id="IPR003657">
    <property type="entry name" value="WRKY_dom"/>
</dbReference>
<dbReference type="SMART" id="SM00774">
    <property type="entry name" value="WRKY"/>
    <property type="match status" value="1"/>
</dbReference>
<gene>
    <name evidence="8" type="ORF">MUK42_20856</name>
</gene>
<evidence type="ECO:0000256" key="2">
    <source>
        <dbReference type="ARBA" id="ARBA00023015"/>
    </source>
</evidence>
<evidence type="ECO:0000259" key="7">
    <source>
        <dbReference type="PROSITE" id="PS50811"/>
    </source>
</evidence>
<evidence type="ECO:0000256" key="1">
    <source>
        <dbReference type="ARBA" id="ARBA00004123"/>
    </source>
</evidence>
<dbReference type="InterPro" id="IPR044810">
    <property type="entry name" value="WRKY_plant"/>
</dbReference>
<sequence>MTAPSYSLEPQITVYFRGATNHCFLELLLIFHQRRTGSGNDAAGGSLMATNSCTSWMLAYKETIALSLPGRQACSPGMGQHAEVDSNPQRCDSRLAIDKINQAHELARQLRAVLLSSSLPAGSSAELAREIVDKLMKCSASALSRLQSCCCRTCHGAGQRSREYSSEKRGRCTPIGHKRRRTQNTWCTVTSVPYDDGHSWRKYGQKDINSAKHPRSYYRCIHRKEQGCPATKTVQQEDSDAYPPQFIVAYSTQHTCRSMGASIAFAMESAPKEEASFEGSRSSRHLLPPPPPSTAAAANQSQTSSPSSVGDQDGTTRLSISELSWQEIMNTSPPADTWSMDSNWESVMGCALEYLILTPSQLWFHQLHLYSDTSRCRSPSPASEVTSTPTIVPSLDFSARRTRKETAMEVGDGSRTLRDDALAHPLLEVIFTLPE</sequence>
<protein>
    <submittedName>
        <fullName evidence="8">WRKY transcription factor</fullName>
    </submittedName>
</protein>
<evidence type="ECO:0000313" key="9">
    <source>
        <dbReference type="Proteomes" id="UP001055439"/>
    </source>
</evidence>
<dbReference type="OrthoDB" id="770297at2759"/>